<feature type="region of interest" description="Disordered" evidence="1">
    <location>
        <begin position="1"/>
        <end position="21"/>
    </location>
</feature>
<reference evidence="2" key="1">
    <citation type="submission" date="2014-12" db="EMBL/GenBank/DDBJ databases">
        <title>Insight into the proteome of Arion vulgaris.</title>
        <authorList>
            <person name="Aradska J."/>
            <person name="Bulat T."/>
            <person name="Smidak R."/>
            <person name="Sarate P."/>
            <person name="Gangsoo J."/>
            <person name="Sialana F."/>
            <person name="Bilban M."/>
            <person name="Lubec G."/>
        </authorList>
    </citation>
    <scope>NUCLEOTIDE SEQUENCE</scope>
    <source>
        <tissue evidence="2">Skin</tissue>
    </source>
</reference>
<evidence type="ECO:0000256" key="1">
    <source>
        <dbReference type="SAM" id="MobiDB-lite"/>
    </source>
</evidence>
<proteinExistence type="predicted"/>
<dbReference type="AlphaFoldDB" id="A0A0B6Y1U1"/>
<protein>
    <submittedName>
        <fullName evidence="2">Uncharacterized protein</fullName>
    </submittedName>
</protein>
<evidence type="ECO:0000313" key="2">
    <source>
        <dbReference type="EMBL" id="CEK49801.1"/>
    </source>
</evidence>
<gene>
    <name evidence="2" type="primary">ORF8893</name>
</gene>
<name>A0A0B6Y1U1_9EUPU</name>
<sequence length="56" mass="6618">PVNEVPESQFKRRRANNETNEYYFNTKHFSIQSTHEEASETANNEDTVLTHVYVNM</sequence>
<feature type="non-terminal residue" evidence="2">
    <location>
        <position position="1"/>
    </location>
</feature>
<dbReference type="EMBL" id="HACG01002936">
    <property type="protein sequence ID" value="CEK49801.1"/>
    <property type="molecule type" value="Transcribed_RNA"/>
</dbReference>
<organism evidence="2">
    <name type="scientific">Arion vulgaris</name>
    <dbReference type="NCBI Taxonomy" id="1028688"/>
    <lineage>
        <taxon>Eukaryota</taxon>
        <taxon>Metazoa</taxon>
        <taxon>Spiralia</taxon>
        <taxon>Lophotrochozoa</taxon>
        <taxon>Mollusca</taxon>
        <taxon>Gastropoda</taxon>
        <taxon>Heterobranchia</taxon>
        <taxon>Euthyneura</taxon>
        <taxon>Panpulmonata</taxon>
        <taxon>Eupulmonata</taxon>
        <taxon>Stylommatophora</taxon>
        <taxon>Helicina</taxon>
        <taxon>Arionoidea</taxon>
        <taxon>Arionidae</taxon>
        <taxon>Arion</taxon>
    </lineage>
</organism>
<accession>A0A0B6Y1U1</accession>